<dbReference type="Gene3D" id="3.30.2000.30">
    <property type="match status" value="1"/>
</dbReference>
<evidence type="ECO:0000313" key="2">
    <source>
        <dbReference type="Proteomes" id="UP001595190"/>
    </source>
</evidence>
<dbReference type="Pfam" id="PF11367">
    <property type="entry name" value="Tail_completion_gp17"/>
    <property type="match status" value="1"/>
</dbReference>
<protein>
    <submittedName>
        <fullName evidence="1">DUF3168 domain-containing protein</fullName>
    </submittedName>
</protein>
<dbReference type="Proteomes" id="UP001595190">
    <property type="component" value="Unassembled WGS sequence"/>
</dbReference>
<name>A0ABV6Z8N9_9HYPH</name>
<reference evidence="1 2" key="1">
    <citation type="submission" date="2024-09" db="EMBL/GenBank/DDBJ databases">
        <title>Description of Labrys sedimenti sp. nov., isolated from a diclofenac-degrading enrichment culture, and genome-based reclassification of Labrys portucalensis as a later heterotypic synonym of Labrys neptuniae.</title>
        <authorList>
            <person name="Tancsics A."/>
            <person name="Csepanyi A."/>
        </authorList>
    </citation>
    <scope>NUCLEOTIDE SEQUENCE [LARGE SCALE GENOMIC DNA]</scope>
    <source>
        <strain evidence="1 2">LMG 23412</strain>
    </source>
</reference>
<gene>
    <name evidence="1" type="ORF">ACETRX_02825</name>
</gene>
<evidence type="ECO:0000313" key="1">
    <source>
        <dbReference type="EMBL" id="MFC2248539.1"/>
    </source>
</evidence>
<proteinExistence type="predicted"/>
<dbReference type="EMBL" id="JBHGPK010000001">
    <property type="protein sequence ID" value="MFC2248539.1"/>
    <property type="molecule type" value="Genomic_DNA"/>
</dbReference>
<comment type="caution">
    <text evidence="1">The sequence shown here is derived from an EMBL/GenBank/DDBJ whole genome shotgun (WGS) entry which is preliminary data.</text>
</comment>
<accession>A0ABV6Z8N9</accession>
<dbReference type="RefSeq" id="WP_394308408.1">
    <property type="nucleotide sequence ID" value="NZ_JBHGPK010000001.1"/>
</dbReference>
<dbReference type="InterPro" id="IPR053745">
    <property type="entry name" value="Viral_Tail_Comp_sf"/>
</dbReference>
<dbReference type="InterPro" id="IPR021508">
    <property type="entry name" value="Gp17-like"/>
</dbReference>
<organism evidence="1 2">
    <name type="scientific">Labrys neptuniae</name>
    <dbReference type="NCBI Taxonomy" id="376174"/>
    <lineage>
        <taxon>Bacteria</taxon>
        <taxon>Pseudomonadati</taxon>
        <taxon>Pseudomonadota</taxon>
        <taxon>Alphaproteobacteria</taxon>
        <taxon>Hyphomicrobiales</taxon>
        <taxon>Xanthobacteraceae</taxon>
        <taxon>Labrys</taxon>
    </lineage>
</organism>
<sequence length="132" mass="14215">MADPSLALQGVAYNRLKADCPSVAGRVYDRPPQAVAFPYIGLGESQTVDDSADCIDGVEIFLTLHAWSRAGGQVEVKTVASEIRSSLHEAELDLGPAWQFHLIEHRSTNVMSDPDGVTAHAVITFRALIGAR</sequence>